<dbReference type="EMBL" id="WLZY01000009">
    <property type="protein sequence ID" value="NDL60030.1"/>
    <property type="molecule type" value="Genomic_DNA"/>
</dbReference>
<name>A0A7K3MA05_9ACTN</name>
<dbReference type="Gene3D" id="3.40.430.10">
    <property type="entry name" value="Dihydrofolate Reductase, subunit A"/>
    <property type="match status" value="1"/>
</dbReference>
<dbReference type="PANTHER" id="PTHR38011:SF11">
    <property type="entry name" value="2,5-DIAMINO-6-RIBOSYLAMINO-4(3H)-PYRIMIDINONE 5'-PHOSPHATE REDUCTASE"/>
    <property type="match status" value="1"/>
</dbReference>
<organism evidence="2 3">
    <name type="scientific">Phytoactinopolyspora mesophila</name>
    <dbReference type="NCBI Taxonomy" id="2650750"/>
    <lineage>
        <taxon>Bacteria</taxon>
        <taxon>Bacillati</taxon>
        <taxon>Actinomycetota</taxon>
        <taxon>Actinomycetes</taxon>
        <taxon>Jiangellales</taxon>
        <taxon>Jiangellaceae</taxon>
        <taxon>Phytoactinopolyspora</taxon>
    </lineage>
</organism>
<protein>
    <submittedName>
        <fullName evidence="2">Dihydrofolate reductase</fullName>
    </submittedName>
</protein>
<dbReference type="InterPro" id="IPR024072">
    <property type="entry name" value="DHFR-like_dom_sf"/>
</dbReference>
<dbReference type="InterPro" id="IPR050765">
    <property type="entry name" value="Riboflavin_Biosynth_HTPR"/>
</dbReference>
<dbReference type="Proteomes" id="UP000460435">
    <property type="component" value="Unassembled WGS sequence"/>
</dbReference>
<evidence type="ECO:0000313" key="3">
    <source>
        <dbReference type="Proteomes" id="UP000460435"/>
    </source>
</evidence>
<evidence type="ECO:0000259" key="1">
    <source>
        <dbReference type="Pfam" id="PF01872"/>
    </source>
</evidence>
<dbReference type="GO" id="GO:0009231">
    <property type="term" value="P:riboflavin biosynthetic process"/>
    <property type="evidence" value="ECO:0007669"/>
    <property type="project" value="InterPro"/>
</dbReference>
<accession>A0A7K3MA05</accession>
<comment type="caution">
    <text evidence="2">The sequence shown here is derived from an EMBL/GenBank/DDBJ whole genome shotgun (WGS) entry which is preliminary data.</text>
</comment>
<dbReference type="InterPro" id="IPR002734">
    <property type="entry name" value="RibDG_C"/>
</dbReference>
<proteinExistence type="predicted"/>
<dbReference type="SUPFAM" id="SSF53597">
    <property type="entry name" value="Dihydrofolate reductase-like"/>
    <property type="match status" value="1"/>
</dbReference>
<dbReference type="AlphaFoldDB" id="A0A7K3MA05"/>
<keyword evidence="3" id="KW-1185">Reference proteome</keyword>
<dbReference type="RefSeq" id="WP_162452729.1">
    <property type="nucleotide sequence ID" value="NZ_WLZY01000009.1"/>
</dbReference>
<feature type="domain" description="Bacterial bifunctional deaminase-reductase C-terminal" evidence="1">
    <location>
        <begin position="4"/>
        <end position="172"/>
    </location>
</feature>
<evidence type="ECO:0000313" key="2">
    <source>
        <dbReference type="EMBL" id="NDL60030.1"/>
    </source>
</evidence>
<dbReference type="Pfam" id="PF01872">
    <property type="entry name" value="RibD_C"/>
    <property type="match status" value="1"/>
</dbReference>
<gene>
    <name evidence="2" type="ORF">F7O44_23425</name>
</gene>
<dbReference type="GO" id="GO:0008703">
    <property type="term" value="F:5-amino-6-(5-phosphoribosylamino)uracil reductase activity"/>
    <property type="evidence" value="ECO:0007669"/>
    <property type="project" value="InterPro"/>
</dbReference>
<sequence length="183" mass="20251">MRKLIAWDMVTLDGFFCGPRGEIDWFVFDSELEQYILDTQLSAGAVLFGRGTYEGMAAHWPSAEGKIAEFMNRVPKVVFSRSLQKSDWSNTTVLGGDIAEEVSALKRQPGGDIFVFGSAQLTSALMENSLVDEYRLGINPVILGAGVPFFKGNLERHELRLTETRPLASGVVILHYQPAPQAR</sequence>
<dbReference type="PANTHER" id="PTHR38011">
    <property type="entry name" value="DIHYDROFOLATE REDUCTASE FAMILY PROTEIN (AFU_ORTHOLOGUE AFUA_8G06820)"/>
    <property type="match status" value="1"/>
</dbReference>
<reference evidence="2 3" key="1">
    <citation type="submission" date="2019-11" db="EMBL/GenBank/DDBJ databases">
        <authorList>
            <person name="Li X.-J."/>
            <person name="Feng X.-M."/>
        </authorList>
    </citation>
    <scope>NUCLEOTIDE SEQUENCE [LARGE SCALE GENOMIC DNA]</scope>
    <source>
        <strain evidence="2 3">XMNu-373</strain>
    </source>
</reference>